<accession>A0A8B8FQA2</accession>
<reference evidence="3" key="1">
    <citation type="submission" date="2025-08" db="UniProtKB">
        <authorList>
            <consortium name="RefSeq"/>
        </authorList>
    </citation>
    <scope>IDENTIFICATION</scope>
    <source>
        <tissue evidence="3">Whole body</tissue>
    </source>
</reference>
<organism evidence="2 3">
    <name type="scientific">Sipha flava</name>
    <name type="common">yellow sugarcane aphid</name>
    <dbReference type="NCBI Taxonomy" id="143950"/>
    <lineage>
        <taxon>Eukaryota</taxon>
        <taxon>Metazoa</taxon>
        <taxon>Ecdysozoa</taxon>
        <taxon>Arthropoda</taxon>
        <taxon>Hexapoda</taxon>
        <taxon>Insecta</taxon>
        <taxon>Pterygota</taxon>
        <taxon>Neoptera</taxon>
        <taxon>Paraneoptera</taxon>
        <taxon>Hemiptera</taxon>
        <taxon>Sternorrhyncha</taxon>
        <taxon>Aphidomorpha</taxon>
        <taxon>Aphidoidea</taxon>
        <taxon>Aphididae</taxon>
        <taxon>Sipha</taxon>
    </lineage>
</organism>
<sequence>MSDGISASKRKGGAERSRDKKKQQLHESAKKCKSIIDVFATANNKTILENVEGVDDSNDTIDTTILAKKPTYNALKNYEDSSAYDSPASSSLASSYQLVACERSFSILKYLKNRLRSTLNESKLEAFMIMSIEKDTLFNINNDEVIDRLKTKSNFLLRELSY</sequence>
<gene>
    <name evidence="3" type="primary">LOC112685444</name>
</gene>
<feature type="compositionally biased region" description="Basic and acidic residues" evidence="1">
    <location>
        <begin position="12"/>
        <end position="29"/>
    </location>
</feature>
<keyword evidence="2" id="KW-1185">Reference proteome</keyword>
<dbReference type="RefSeq" id="XP_025413119.1">
    <property type="nucleotide sequence ID" value="XM_025557334.1"/>
</dbReference>
<dbReference type="Proteomes" id="UP000694846">
    <property type="component" value="Unplaced"/>
</dbReference>
<name>A0A8B8FQA2_9HEMI</name>
<evidence type="ECO:0000256" key="1">
    <source>
        <dbReference type="SAM" id="MobiDB-lite"/>
    </source>
</evidence>
<dbReference type="OrthoDB" id="6627458at2759"/>
<dbReference type="AlphaFoldDB" id="A0A8B8FQA2"/>
<feature type="region of interest" description="Disordered" evidence="1">
    <location>
        <begin position="1"/>
        <end position="29"/>
    </location>
</feature>
<dbReference type="GeneID" id="112685444"/>
<evidence type="ECO:0000313" key="3">
    <source>
        <dbReference type="RefSeq" id="XP_025413119.1"/>
    </source>
</evidence>
<evidence type="ECO:0000313" key="2">
    <source>
        <dbReference type="Proteomes" id="UP000694846"/>
    </source>
</evidence>
<protein>
    <submittedName>
        <fullName evidence="3">Uncharacterized protein LOC112685444</fullName>
    </submittedName>
</protein>
<proteinExistence type="predicted"/>